<feature type="region of interest" description="Disordered" evidence="1">
    <location>
        <begin position="50"/>
        <end position="83"/>
    </location>
</feature>
<dbReference type="OrthoDB" id="10560479at2759"/>
<feature type="region of interest" description="Disordered" evidence="1">
    <location>
        <begin position="101"/>
        <end position="131"/>
    </location>
</feature>
<accession>A0A6A6G5M6</accession>
<dbReference type="EMBL" id="ML992511">
    <property type="protein sequence ID" value="KAF2220889.1"/>
    <property type="molecule type" value="Genomic_DNA"/>
</dbReference>
<organism evidence="2 3">
    <name type="scientific">Elsinoe ampelina</name>
    <dbReference type="NCBI Taxonomy" id="302913"/>
    <lineage>
        <taxon>Eukaryota</taxon>
        <taxon>Fungi</taxon>
        <taxon>Dikarya</taxon>
        <taxon>Ascomycota</taxon>
        <taxon>Pezizomycotina</taxon>
        <taxon>Dothideomycetes</taxon>
        <taxon>Dothideomycetidae</taxon>
        <taxon>Myriangiales</taxon>
        <taxon>Elsinoaceae</taxon>
        <taxon>Elsinoe</taxon>
    </lineage>
</organism>
<protein>
    <submittedName>
        <fullName evidence="2">Uncharacterized protein</fullName>
    </submittedName>
</protein>
<evidence type="ECO:0000313" key="2">
    <source>
        <dbReference type="EMBL" id="KAF2220889.1"/>
    </source>
</evidence>
<feature type="region of interest" description="Disordered" evidence="1">
    <location>
        <begin position="1"/>
        <end position="25"/>
    </location>
</feature>
<keyword evidence="3" id="KW-1185">Reference proteome</keyword>
<dbReference type="Proteomes" id="UP000799538">
    <property type="component" value="Unassembled WGS sequence"/>
</dbReference>
<name>A0A6A6G5M6_9PEZI</name>
<proteinExistence type="predicted"/>
<reference evidence="3" key="1">
    <citation type="journal article" date="2020" name="Stud. Mycol.">
        <title>101 Dothideomycetes genomes: A test case for predicting lifestyles and emergence of pathogens.</title>
        <authorList>
            <person name="Haridas S."/>
            <person name="Albert R."/>
            <person name="Binder M."/>
            <person name="Bloem J."/>
            <person name="LaButti K."/>
            <person name="Salamov A."/>
            <person name="Andreopoulos B."/>
            <person name="Baker S."/>
            <person name="Barry K."/>
            <person name="Bills G."/>
            <person name="Bluhm B."/>
            <person name="Cannon C."/>
            <person name="Castanera R."/>
            <person name="Culley D."/>
            <person name="Daum C."/>
            <person name="Ezra D."/>
            <person name="Gonzalez J."/>
            <person name="Henrissat B."/>
            <person name="Kuo A."/>
            <person name="Liang C."/>
            <person name="Lipzen A."/>
            <person name="Lutzoni F."/>
            <person name="Magnuson J."/>
            <person name="Mondo S."/>
            <person name="Nolan M."/>
            <person name="Ohm R."/>
            <person name="Pangilinan J."/>
            <person name="Park H.-J."/>
            <person name="Ramirez L."/>
            <person name="Alfaro M."/>
            <person name="Sun H."/>
            <person name="Tritt A."/>
            <person name="Yoshinaga Y."/>
            <person name="Zwiers L.-H."/>
            <person name="Turgeon B."/>
            <person name="Goodwin S."/>
            <person name="Spatafora J."/>
            <person name="Crous P."/>
            <person name="Grigoriev I."/>
        </authorList>
    </citation>
    <scope>NUCLEOTIDE SEQUENCE [LARGE SCALE GENOMIC DNA]</scope>
    <source>
        <strain evidence="3">CECT 20119</strain>
    </source>
</reference>
<sequence>MPTPSGISPTCATSTATPASTRHPPKSQGIYLILFSPFTSRAVASRWWRGGGARVRPRSGALKTAKIKPAEASSSANKRRTRVRLPLKRVQKHLSARVRTAIQKDAHNYSQQKHNRSGFRGSRPSSEFGDPRERSLFCWVGGGPVFAVLAEGMVSHG</sequence>
<dbReference type="AlphaFoldDB" id="A0A6A6G5M6"/>
<evidence type="ECO:0000256" key="1">
    <source>
        <dbReference type="SAM" id="MobiDB-lite"/>
    </source>
</evidence>
<feature type="compositionally biased region" description="Low complexity" evidence="1">
    <location>
        <begin position="8"/>
        <end position="21"/>
    </location>
</feature>
<gene>
    <name evidence="2" type="ORF">BDZ85DRAFT_21269</name>
</gene>
<evidence type="ECO:0000313" key="3">
    <source>
        <dbReference type="Proteomes" id="UP000799538"/>
    </source>
</evidence>